<comment type="caution">
    <text evidence="2">The sequence shown here is derived from an EMBL/GenBank/DDBJ whole genome shotgun (WGS) entry which is preliminary data.</text>
</comment>
<keyword evidence="3" id="KW-1185">Reference proteome</keyword>
<organism evidence="2 3">
    <name type="scientific">Rhabdobacter roseus</name>
    <dbReference type="NCBI Taxonomy" id="1655419"/>
    <lineage>
        <taxon>Bacteria</taxon>
        <taxon>Pseudomonadati</taxon>
        <taxon>Bacteroidota</taxon>
        <taxon>Cytophagia</taxon>
        <taxon>Cytophagales</taxon>
        <taxon>Cytophagaceae</taxon>
        <taxon>Rhabdobacter</taxon>
    </lineage>
</organism>
<dbReference type="Proteomes" id="UP000557307">
    <property type="component" value="Unassembled WGS sequence"/>
</dbReference>
<keyword evidence="1" id="KW-0812">Transmembrane</keyword>
<sequence>MRFVSPPKRRWLLGLLVFLGLLARLLLGYLAE</sequence>
<evidence type="ECO:0000313" key="3">
    <source>
        <dbReference type="Proteomes" id="UP000557307"/>
    </source>
</evidence>
<reference evidence="2 3" key="1">
    <citation type="submission" date="2020-08" db="EMBL/GenBank/DDBJ databases">
        <title>Genomic Encyclopedia of Type Strains, Phase IV (KMG-IV): sequencing the most valuable type-strain genomes for metagenomic binning, comparative biology and taxonomic classification.</title>
        <authorList>
            <person name="Goeker M."/>
        </authorList>
    </citation>
    <scope>NUCLEOTIDE SEQUENCE [LARGE SCALE GENOMIC DNA]</scope>
    <source>
        <strain evidence="2 3">DSM 105074</strain>
    </source>
</reference>
<evidence type="ECO:0000313" key="2">
    <source>
        <dbReference type="EMBL" id="MBB5284480.1"/>
    </source>
</evidence>
<evidence type="ECO:0000256" key="1">
    <source>
        <dbReference type="SAM" id="Phobius"/>
    </source>
</evidence>
<feature type="transmembrane region" description="Helical" evidence="1">
    <location>
        <begin position="12"/>
        <end position="31"/>
    </location>
</feature>
<keyword evidence="1" id="KW-1133">Transmembrane helix</keyword>
<dbReference type="AlphaFoldDB" id="A0A840TX14"/>
<keyword evidence="1" id="KW-0472">Membrane</keyword>
<proteinExistence type="predicted"/>
<protein>
    <submittedName>
        <fullName evidence="2">Uncharacterized protein</fullName>
    </submittedName>
</protein>
<dbReference type="EMBL" id="JACHGF010000003">
    <property type="protein sequence ID" value="MBB5284480.1"/>
    <property type="molecule type" value="Genomic_DNA"/>
</dbReference>
<name>A0A840TX14_9BACT</name>
<gene>
    <name evidence="2" type="ORF">HNQ92_002623</name>
</gene>
<accession>A0A840TX14</accession>